<gene>
    <name evidence="2" type="ORF">fep_120</name>
</gene>
<dbReference type="Proteomes" id="UP000101521">
    <property type="component" value="Segment"/>
</dbReference>
<organism evidence="2 3">
    <name type="scientific">Pigeonpox virus</name>
    <dbReference type="NCBI Taxonomy" id="10264"/>
    <lineage>
        <taxon>Viruses</taxon>
        <taxon>Varidnaviria</taxon>
        <taxon>Bamfordvirae</taxon>
        <taxon>Nucleocytoviricota</taxon>
        <taxon>Pokkesviricetes</taxon>
        <taxon>Chitovirales</taxon>
        <taxon>Poxviridae</taxon>
        <taxon>Chordopoxvirinae</taxon>
        <taxon>Avipoxvirus</taxon>
        <taxon>Avipoxvirus pigeonpox</taxon>
    </lineage>
</organism>
<accession>A0A068EEL0</accession>
<reference evidence="2 3" key="1">
    <citation type="journal article" date="2014" name="BMC Genomics">
        <title>The complete genome sequences of poxviruses isolated from a penguin and a pigeon in South Africa and comparison to other sequenced avipoxviruses.</title>
        <authorList>
            <person name="Offerman K."/>
            <person name="Carulei O."/>
            <person name="van der Walt A.P."/>
            <person name="Douglass N."/>
            <person name="Williamson A.L."/>
        </authorList>
    </citation>
    <scope>NUCLEOTIDE SEQUENCE [LARGE SCALE GENOMIC DNA]</scope>
    <source>
        <strain evidence="2">FeP2</strain>
    </source>
</reference>
<evidence type="ECO:0000256" key="1">
    <source>
        <dbReference type="SAM" id="Coils"/>
    </source>
</evidence>
<evidence type="ECO:0000313" key="3">
    <source>
        <dbReference type="Proteomes" id="UP000101521"/>
    </source>
</evidence>
<evidence type="ECO:0008006" key="4">
    <source>
        <dbReference type="Google" id="ProtNLM"/>
    </source>
</evidence>
<dbReference type="InterPro" id="IPR007678">
    <property type="entry name" value="Poxvirus_G5"/>
</dbReference>
<keyword evidence="1" id="KW-0175">Coiled coil</keyword>
<keyword evidence="3" id="KW-1185">Reference proteome</keyword>
<proteinExistence type="predicted"/>
<evidence type="ECO:0000313" key="2">
    <source>
        <dbReference type="EMBL" id="AID46626.1"/>
    </source>
</evidence>
<dbReference type="KEGG" id="vg:19737845"/>
<feature type="coiled-coil region" evidence="1">
    <location>
        <begin position="87"/>
        <end position="121"/>
    </location>
</feature>
<protein>
    <recommendedName>
        <fullName evidence="4">FEN1-like nuclease</fullName>
    </recommendedName>
</protein>
<dbReference type="GeneID" id="19737845"/>
<dbReference type="EMBL" id="KJ801920">
    <property type="protein sequence ID" value="AID46626.1"/>
    <property type="molecule type" value="Genomic_DNA"/>
</dbReference>
<dbReference type="Pfam" id="PF04599">
    <property type="entry name" value="Pox_G5"/>
    <property type="match status" value="1"/>
</dbReference>
<sequence>MGIKNLKSVLLLKHRLKVLDSAIKTKEMYVDFLGLFMAVAYSVTSTSMLHHIIKEKFKFIHSIADKVTVFVDRGSISLKTSLREKRKQSLKNQYKRKKEELKSLETAIENLSVDDEMYEEQKESLFSKIDKNSYYMFLADKKNMEAIITDVLTSLKNAEIYYCDHIDAEFMMCCKAREYYTNNGEWPSILSSDQDTICLVCVDMQEKILYDTKSVYRLSPNKHTSYLTKLIVLTNGCDFFKGLYGISINKDNYMKYELFTEFNRENVFRSIAHKNYNLNNNNTDENIDEISTNIDMVFDFISHYTSLNEDAYNFEDLPDIRVKDFLDVMVRSKWYEAKNKYDLGPDILQNIYNVYKVHRCNYGKEEETNILKMIESYKYRNIKINNITTFIKLLEIEISDSICTLGILPPSELYIGFEGRFYFNKTSIIKSSPKLINIDI</sequence>
<dbReference type="RefSeq" id="YP_009046350.1">
    <property type="nucleotide sequence ID" value="NC_024447.1"/>
</dbReference>
<name>A0A068EEL0_9POXV</name>